<dbReference type="Gene3D" id="3.30.70.1060">
    <property type="entry name" value="Dimeric alpha+beta barrel"/>
    <property type="match status" value="1"/>
</dbReference>
<dbReference type="RefSeq" id="WP_345188468.1">
    <property type="nucleotide sequence ID" value="NZ_BAABGP010000022.1"/>
</dbReference>
<accession>A0ABP8PN53</accession>
<evidence type="ECO:0000256" key="1">
    <source>
        <dbReference type="ARBA" id="ARBA00007689"/>
    </source>
</evidence>
<name>A0ABP8PN53_9MICO</name>
<dbReference type="Pfam" id="PF03795">
    <property type="entry name" value="YCII"/>
    <property type="match status" value="1"/>
</dbReference>
<feature type="domain" description="YCII-related" evidence="2">
    <location>
        <begin position="1"/>
        <end position="112"/>
    </location>
</feature>
<dbReference type="SUPFAM" id="SSF54909">
    <property type="entry name" value="Dimeric alpha+beta barrel"/>
    <property type="match status" value="1"/>
</dbReference>
<reference evidence="4" key="1">
    <citation type="journal article" date="2019" name="Int. J. Syst. Evol. Microbiol.">
        <title>The Global Catalogue of Microorganisms (GCM) 10K type strain sequencing project: providing services to taxonomists for standard genome sequencing and annotation.</title>
        <authorList>
            <consortium name="The Broad Institute Genomics Platform"/>
            <consortium name="The Broad Institute Genome Sequencing Center for Infectious Disease"/>
            <person name="Wu L."/>
            <person name="Ma J."/>
        </authorList>
    </citation>
    <scope>NUCLEOTIDE SEQUENCE [LARGE SCALE GENOMIC DNA]</scope>
    <source>
        <strain evidence="4">JCM 17839</strain>
    </source>
</reference>
<protein>
    <submittedName>
        <fullName evidence="3">YciI family protein</fullName>
    </submittedName>
</protein>
<dbReference type="Proteomes" id="UP001500731">
    <property type="component" value="Unassembled WGS sequence"/>
</dbReference>
<evidence type="ECO:0000259" key="2">
    <source>
        <dbReference type="Pfam" id="PF03795"/>
    </source>
</evidence>
<dbReference type="PANTHER" id="PTHR35174:SF3">
    <property type="entry name" value="BLL7171 PROTEIN"/>
    <property type="match status" value="1"/>
</dbReference>
<dbReference type="InterPro" id="IPR011008">
    <property type="entry name" value="Dimeric_a/b-barrel"/>
</dbReference>
<evidence type="ECO:0000313" key="4">
    <source>
        <dbReference type="Proteomes" id="UP001500731"/>
    </source>
</evidence>
<comment type="caution">
    <text evidence="3">The sequence shown here is derived from an EMBL/GenBank/DDBJ whole genome shotgun (WGS) entry which is preliminary data.</text>
</comment>
<dbReference type="InterPro" id="IPR005545">
    <property type="entry name" value="YCII"/>
</dbReference>
<dbReference type="PANTHER" id="PTHR35174">
    <property type="entry name" value="BLL7171 PROTEIN-RELATED"/>
    <property type="match status" value="1"/>
</dbReference>
<keyword evidence="4" id="KW-1185">Reference proteome</keyword>
<sequence length="128" mass="13764">MRYTLLLQYPEMSAEDLGPEALAEGMRAFDVYAQALDEAGVLRSAEVLHPSTATTTVSVRDGRQVIQDGPFADTKEQVGGTFVIEVDDLDAAIAWAAQAPSVAWGAVEVRPVATRFVDGAWQGETPVR</sequence>
<evidence type="ECO:0000313" key="3">
    <source>
        <dbReference type="EMBL" id="GAA4490337.1"/>
    </source>
</evidence>
<comment type="similarity">
    <text evidence="1">Belongs to the YciI family.</text>
</comment>
<proteinExistence type="inferred from homology"/>
<gene>
    <name evidence="3" type="ORF">GCM10023171_32650</name>
</gene>
<dbReference type="EMBL" id="BAABGP010000022">
    <property type="protein sequence ID" value="GAA4490337.1"/>
    <property type="molecule type" value="Genomic_DNA"/>
</dbReference>
<organism evidence="3 4">
    <name type="scientific">Microbacterium panaciterrae</name>
    <dbReference type="NCBI Taxonomy" id="985759"/>
    <lineage>
        <taxon>Bacteria</taxon>
        <taxon>Bacillati</taxon>
        <taxon>Actinomycetota</taxon>
        <taxon>Actinomycetes</taxon>
        <taxon>Micrococcales</taxon>
        <taxon>Microbacteriaceae</taxon>
        <taxon>Microbacterium</taxon>
    </lineage>
</organism>